<organism evidence="2 3">
    <name type="scientific">Actinomadura litoris</name>
    <dbReference type="NCBI Taxonomy" id="2678616"/>
    <lineage>
        <taxon>Bacteria</taxon>
        <taxon>Bacillati</taxon>
        <taxon>Actinomycetota</taxon>
        <taxon>Actinomycetes</taxon>
        <taxon>Streptosporangiales</taxon>
        <taxon>Thermomonosporaceae</taxon>
        <taxon>Actinomadura</taxon>
    </lineage>
</organism>
<proteinExistence type="predicted"/>
<dbReference type="Pfam" id="PF07332">
    <property type="entry name" value="Phage_holin_3_6"/>
    <property type="match status" value="1"/>
</dbReference>
<keyword evidence="1" id="KW-0812">Transmembrane</keyword>
<dbReference type="Proteomes" id="UP000432015">
    <property type="component" value="Unassembled WGS sequence"/>
</dbReference>
<keyword evidence="1" id="KW-1133">Transmembrane helix</keyword>
<dbReference type="AlphaFoldDB" id="A0A7K1KY37"/>
<comment type="caution">
    <text evidence="2">The sequence shown here is derived from an EMBL/GenBank/DDBJ whole genome shotgun (WGS) entry which is preliminary data.</text>
</comment>
<reference evidence="2 3" key="1">
    <citation type="submission" date="2019-11" db="EMBL/GenBank/DDBJ databases">
        <authorList>
            <person name="Cao P."/>
        </authorList>
    </citation>
    <scope>NUCLEOTIDE SEQUENCE [LARGE SCALE GENOMIC DNA]</scope>
    <source>
        <strain evidence="2 3">NEAU-AAG5</strain>
    </source>
</reference>
<evidence type="ECO:0000313" key="3">
    <source>
        <dbReference type="Proteomes" id="UP000432015"/>
    </source>
</evidence>
<feature type="transmembrane region" description="Helical" evidence="1">
    <location>
        <begin position="77"/>
        <end position="97"/>
    </location>
</feature>
<keyword evidence="3" id="KW-1185">Reference proteome</keyword>
<sequence>MGKSGEVARAEDDPVAQNLALVGRVVEAAQAEMLEKARKRLPALRLGALAGALGMMATAATYRMNVQLLERKLPPELASFVTALAYGGGAGAAAVAAGRKWRGLPAPLPSETVRQVAEILTDRDDPTDED</sequence>
<feature type="transmembrane region" description="Helical" evidence="1">
    <location>
        <begin position="43"/>
        <end position="62"/>
    </location>
</feature>
<evidence type="ECO:0008006" key="4">
    <source>
        <dbReference type="Google" id="ProtNLM"/>
    </source>
</evidence>
<keyword evidence="1" id="KW-0472">Membrane</keyword>
<name>A0A7K1KY37_9ACTN</name>
<evidence type="ECO:0000313" key="2">
    <source>
        <dbReference type="EMBL" id="MUN37104.1"/>
    </source>
</evidence>
<gene>
    <name evidence="2" type="ORF">GNZ18_10900</name>
</gene>
<accession>A0A7K1KY37</accession>
<dbReference type="InterPro" id="IPR009937">
    <property type="entry name" value="Phage_holin_3_6"/>
</dbReference>
<protein>
    <recommendedName>
        <fullName evidence="4">Holin-X, holin superfamily III</fullName>
    </recommendedName>
</protein>
<evidence type="ECO:0000256" key="1">
    <source>
        <dbReference type="SAM" id="Phobius"/>
    </source>
</evidence>
<dbReference type="EMBL" id="WOFH01000003">
    <property type="protein sequence ID" value="MUN37104.1"/>
    <property type="molecule type" value="Genomic_DNA"/>
</dbReference>